<reference evidence="2" key="1">
    <citation type="submission" date="2015-09" db="EMBL/GenBank/DDBJ databases">
        <title>De novo assembly of Pectinophora gossypiella (Pink Bollworm) gut transcriptome.</title>
        <authorList>
            <person name="Tassone E.E."/>
        </authorList>
    </citation>
    <scope>NUCLEOTIDE SEQUENCE</scope>
</reference>
<accession>A0A1E1WER0</accession>
<evidence type="ECO:0000313" key="2">
    <source>
        <dbReference type="EMBL" id="JAT85492.1"/>
    </source>
</evidence>
<dbReference type="AlphaFoldDB" id="A0A1E1WER0"/>
<feature type="region of interest" description="Disordered" evidence="1">
    <location>
        <begin position="75"/>
        <end position="115"/>
    </location>
</feature>
<organism evidence="2">
    <name type="scientific">Pectinophora gossypiella</name>
    <name type="common">Cotton pink bollworm</name>
    <name type="synonym">Depressaria gossypiella</name>
    <dbReference type="NCBI Taxonomy" id="13191"/>
    <lineage>
        <taxon>Eukaryota</taxon>
        <taxon>Metazoa</taxon>
        <taxon>Ecdysozoa</taxon>
        <taxon>Arthropoda</taxon>
        <taxon>Hexapoda</taxon>
        <taxon>Insecta</taxon>
        <taxon>Pterygota</taxon>
        <taxon>Neoptera</taxon>
        <taxon>Endopterygota</taxon>
        <taxon>Lepidoptera</taxon>
        <taxon>Glossata</taxon>
        <taxon>Ditrysia</taxon>
        <taxon>Gelechioidea</taxon>
        <taxon>Gelechiidae</taxon>
        <taxon>Apatetrinae</taxon>
        <taxon>Pectinophora</taxon>
    </lineage>
</organism>
<proteinExistence type="predicted"/>
<gene>
    <name evidence="3" type="ORF">g.10961</name>
    <name evidence="2" type="ORF">g.10962</name>
</gene>
<name>A0A1E1WER0_PECGO</name>
<feature type="non-terminal residue" evidence="2">
    <location>
        <position position="1"/>
    </location>
</feature>
<sequence length="115" mass="13326">QQTRPLYQIMPKAEPQKPHACALPEPDVSMRTATAQFMIDSPDEYNNIYYTDDCFVPYDYNYEENYFTAQDDFSENCEGVPPPEFEQQAEENELTPTDLPAENFQSKASTKPRLK</sequence>
<dbReference type="EMBL" id="GDQN01005562">
    <property type="protein sequence ID" value="JAT85492.1"/>
    <property type="molecule type" value="Transcribed_RNA"/>
</dbReference>
<evidence type="ECO:0000313" key="3">
    <source>
        <dbReference type="EMBL" id="JAT88568.1"/>
    </source>
</evidence>
<dbReference type="EMBL" id="GDQN01002486">
    <property type="protein sequence ID" value="JAT88568.1"/>
    <property type="molecule type" value="Transcribed_RNA"/>
</dbReference>
<protein>
    <submittedName>
        <fullName evidence="2">Uncharacterized protein</fullName>
    </submittedName>
</protein>
<evidence type="ECO:0000256" key="1">
    <source>
        <dbReference type="SAM" id="MobiDB-lite"/>
    </source>
</evidence>